<dbReference type="GO" id="GO:0016787">
    <property type="term" value="F:hydrolase activity"/>
    <property type="evidence" value="ECO:0007669"/>
    <property type="project" value="UniProtKB-KW"/>
</dbReference>
<keyword evidence="2" id="KW-0378">Hydrolase</keyword>
<evidence type="ECO:0000313" key="4">
    <source>
        <dbReference type="EMBL" id="SCY51592.1"/>
    </source>
</evidence>
<protein>
    <submittedName>
        <fullName evidence="4">ADP-ribose pyrophosphatase YjhB, NUDIX family</fullName>
    </submittedName>
</protein>
<organism evidence="4 5">
    <name type="scientific">Alkaliphilus peptidifermentans DSM 18978</name>
    <dbReference type="NCBI Taxonomy" id="1120976"/>
    <lineage>
        <taxon>Bacteria</taxon>
        <taxon>Bacillati</taxon>
        <taxon>Bacillota</taxon>
        <taxon>Clostridia</taxon>
        <taxon>Peptostreptococcales</taxon>
        <taxon>Natronincolaceae</taxon>
        <taxon>Alkaliphilus</taxon>
    </lineage>
</organism>
<dbReference type="SUPFAM" id="SSF55811">
    <property type="entry name" value="Nudix"/>
    <property type="match status" value="1"/>
</dbReference>
<keyword evidence="5" id="KW-1185">Reference proteome</keyword>
<gene>
    <name evidence="4" type="ORF">SAMN03080606_01711</name>
</gene>
<dbReference type="Pfam" id="PF00293">
    <property type="entry name" value="NUDIX"/>
    <property type="match status" value="1"/>
</dbReference>
<evidence type="ECO:0000256" key="2">
    <source>
        <dbReference type="ARBA" id="ARBA00022801"/>
    </source>
</evidence>
<dbReference type="PROSITE" id="PS00893">
    <property type="entry name" value="NUDIX_BOX"/>
    <property type="match status" value="1"/>
</dbReference>
<dbReference type="InterPro" id="IPR015797">
    <property type="entry name" value="NUDIX_hydrolase-like_dom_sf"/>
</dbReference>
<dbReference type="EMBL" id="FMUS01000009">
    <property type="protein sequence ID" value="SCY51592.1"/>
    <property type="molecule type" value="Genomic_DNA"/>
</dbReference>
<dbReference type="RefSeq" id="WP_176758932.1">
    <property type="nucleotide sequence ID" value="NZ_FMUS01000009.1"/>
</dbReference>
<dbReference type="InterPro" id="IPR020084">
    <property type="entry name" value="NUDIX_hydrolase_CS"/>
</dbReference>
<dbReference type="PANTHER" id="PTHR43046">
    <property type="entry name" value="GDP-MANNOSE MANNOSYL HYDROLASE"/>
    <property type="match status" value="1"/>
</dbReference>
<dbReference type="InterPro" id="IPR000086">
    <property type="entry name" value="NUDIX_hydrolase_dom"/>
</dbReference>
<comment type="cofactor">
    <cofactor evidence="1">
        <name>Mg(2+)</name>
        <dbReference type="ChEBI" id="CHEBI:18420"/>
    </cofactor>
</comment>
<evidence type="ECO:0000313" key="5">
    <source>
        <dbReference type="Proteomes" id="UP000198636"/>
    </source>
</evidence>
<accession>A0A1G5GJ38</accession>
<dbReference type="Proteomes" id="UP000198636">
    <property type="component" value="Unassembled WGS sequence"/>
</dbReference>
<dbReference type="PROSITE" id="PS51462">
    <property type="entry name" value="NUDIX"/>
    <property type="match status" value="1"/>
</dbReference>
<sequence length="131" mass="14967">MEKLTGCCGIIVVKDNKLLLGLRTDGQGWGLAGGKLEHEETHYEAAKRELNEEFNIIPKELTFLGFVEEEALVKGEKLIVVPSIYLCEDYFGEPRAEPKEMKELGWFDADEIKELKLFPPSKAAIYKYWTK</sequence>
<dbReference type="Gene3D" id="3.90.79.10">
    <property type="entry name" value="Nucleoside Triphosphate Pyrophosphohydrolase"/>
    <property type="match status" value="1"/>
</dbReference>
<proteinExistence type="predicted"/>
<feature type="domain" description="Nudix hydrolase" evidence="3">
    <location>
        <begin position="3"/>
        <end position="131"/>
    </location>
</feature>
<reference evidence="4 5" key="1">
    <citation type="submission" date="2016-10" db="EMBL/GenBank/DDBJ databases">
        <authorList>
            <person name="de Groot N.N."/>
        </authorList>
    </citation>
    <scope>NUCLEOTIDE SEQUENCE [LARGE SCALE GENOMIC DNA]</scope>
    <source>
        <strain evidence="4 5">DSM 18978</strain>
    </source>
</reference>
<evidence type="ECO:0000259" key="3">
    <source>
        <dbReference type="PROSITE" id="PS51462"/>
    </source>
</evidence>
<dbReference type="PANTHER" id="PTHR43046:SF2">
    <property type="entry name" value="8-OXO-DGTP DIPHOSPHATASE-RELATED"/>
    <property type="match status" value="1"/>
</dbReference>
<evidence type="ECO:0000256" key="1">
    <source>
        <dbReference type="ARBA" id="ARBA00001946"/>
    </source>
</evidence>
<name>A0A1G5GJ38_9FIRM</name>
<dbReference type="STRING" id="1120976.SAMN03080606_01711"/>
<dbReference type="AlphaFoldDB" id="A0A1G5GJ38"/>